<dbReference type="Gene3D" id="2.170.270.10">
    <property type="entry name" value="SET domain"/>
    <property type="match status" value="1"/>
</dbReference>
<reference evidence="2" key="1">
    <citation type="submission" date="2023-01" db="EMBL/GenBank/DDBJ databases">
        <title>Metagenome sequencing of chrysophaentin producing Chrysophaeum taylorii.</title>
        <authorList>
            <person name="Davison J."/>
            <person name="Bewley C."/>
        </authorList>
    </citation>
    <scope>NUCLEOTIDE SEQUENCE</scope>
    <source>
        <strain evidence="2">NIES-1699</strain>
    </source>
</reference>
<dbReference type="Proteomes" id="UP001230188">
    <property type="component" value="Unassembled WGS sequence"/>
</dbReference>
<feature type="domain" description="SET" evidence="1">
    <location>
        <begin position="1"/>
        <end position="97"/>
    </location>
</feature>
<evidence type="ECO:0000259" key="1">
    <source>
        <dbReference type="PROSITE" id="PS50280"/>
    </source>
</evidence>
<gene>
    <name evidence="2" type="ORF">CTAYLR_006997</name>
</gene>
<dbReference type="AlphaFoldDB" id="A0AAD7XGT7"/>
<dbReference type="SUPFAM" id="SSF82199">
    <property type="entry name" value="SET domain"/>
    <property type="match status" value="1"/>
</dbReference>
<proteinExistence type="predicted"/>
<comment type="caution">
    <text evidence="2">The sequence shown here is derived from an EMBL/GenBank/DDBJ whole genome shotgun (WGS) entry which is preliminary data.</text>
</comment>
<name>A0AAD7XGT7_9STRA</name>
<dbReference type="InterPro" id="IPR001214">
    <property type="entry name" value="SET_dom"/>
</dbReference>
<sequence>MYRIVKDTLVGFKAVAAREIRRADVVFAAERGRVSSQPSMHSIQVGVARHCDIAGDGRFLSHSETPNCVVRIEDGDLVRVEATTRISAGADLAIDYNATEWELDAPFRDAATGRECLGFKHLDDARKRDLESRGMLPAHILTLWRQASR</sequence>
<accession>A0AAD7XGT7</accession>
<dbReference type="EMBL" id="JAQMWT010000468">
    <property type="protein sequence ID" value="KAJ8600897.1"/>
    <property type="molecule type" value="Genomic_DNA"/>
</dbReference>
<dbReference type="InterPro" id="IPR046341">
    <property type="entry name" value="SET_dom_sf"/>
</dbReference>
<keyword evidence="3" id="KW-1185">Reference proteome</keyword>
<evidence type="ECO:0000313" key="2">
    <source>
        <dbReference type="EMBL" id="KAJ8600897.1"/>
    </source>
</evidence>
<organism evidence="2 3">
    <name type="scientific">Chrysophaeum taylorii</name>
    <dbReference type="NCBI Taxonomy" id="2483200"/>
    <lineage>
        <taxon>Eukaryota</taxon>
        <taxon>Sar</taxon>
        <taxon>Stramenopiles</taxon>
        <taxon>Ochrophyta</taxon>
        <taxon>Pelagophyceae</taxon>
        <taxon>Pelagomonadales</taxon>
        <taxon>Pelagomonadaceae</taxon>
        <taxon>Chrysophaeum</taxon>
    </lineage>
</organism>
<dbReference type="Pfam" id="PF00856">
    <property type="entry name" value="SET"/>
    <property type="match status" value="1"/>
</dbReference>
<evidence type="ECO:0000313" key="3">
    <source>
        <dbReference type="Proteomes" id="UP001230188"/>
    </source>
</evidence>
<dbReference type="PROSITE" id="PS50280">
    <property type="entry name" value="SET"/>
    <property type="match status" value="1"/>
</dbReference>
<protein>
    <recommendedName>
        <fullName evidence="1">SET domain-containing protein</fullName>
    </recommendedName>
</protein>